<dbReference type="Proteomes" id="UP001143856">
    <property type="component" value="Unassembled WGS sequence"/>
</dbReference>
<comment type="caution">
    <text evidence="1">The sequence shown here is derived from an EMBL/GenBank/DDBJ whole genome shotgun (WGS) entry which is preliminary data.</text>
</comment>
<evidence type="ECO:0000313" key="1">
    <source>
        <dbReference type="EMBL" id="KAJ2970483.1"/>
    </source>
</evidence>
<reference evidence="1" key="1">
    <citation type="submission" date="2022-10" db="EMBL/GenBank/DDBJ databases">
        <title>Genome Sequence of Xylaria curta.</title>
        <authorList>
            <person name="Buettner E."/>
        </authorList>
    </citation>
    <scope>NUCLEOTIDE SEQUENCE</scope>
    <source>
        <strain evidence="1">Babe10</strain>
    </source>
</reference>
<organism evidence="1 2">
    <name type="scientific">Xylaria curta</name>
    <dbReference type="NCBI Taxonomy" id="42375"/>
    <lineage>
        <taxon>Eukaryota</taxon>
        <taxon>Fungi</taxon>
        <taxon>Dikarya</taxon>
        <taxon>Ascomycota</taxon>
        <taxon>Pezizomycotina</taxon>
        <taxon>Sordariomycetes</taxon>
        <taxon>Xylariomycetidae</taxon>
        <taxon>Xylariales</taxon>
        <taxon>Xylariaceae</taxon>
        <taxon>Xylaria</taxon>
    </lineage>
</organism>
<dbReference type="EMBL" id="JAPDGR010003651">
    <property type="protein sequence ID" value="KAJ2970483.1"/>
    <property type="molecule type" value="Genomic_DNA"/>
</dbReference>
<name>A0ACC1MUR5_9PEZI</name>
<sequence>MITGGFAAHHFGEWWRVKGPVVVPCTDDVGVFGSPVSNEWALIQEHFHLEREEILDLARKGIDVIFDGDEQKARLRGIMW</sequence>
<protein>
    <submittedName>
        <fullName evidence="1">Uncharacterized protein</fullName>
    </submittedName>
</protein>
<accession>A0ACC1MUR5</accession>
<proteinExistence type="predicted"/>
<evidence type="ECO:0000313" key="2">
    <source>
        <dbReference type="Proteomes" id="UP001143856"/>
    </source>
</evidence>
<gene>
    <name evidence="1" type="ORF">NUW58_g9681</name>
</gene>
<keyword evidence="2" id="KW-1185">Reference proteome</keyword>